<protein>
    <submittedName>
        <fullName evidence="1">Uncharacterized protein</fullName>
    </submittedName>
</protein>
<gene>
    <name evidence="1" type="ORF">RO3G_13369</name>
</gene>
<dbReference type="EMBL" id="CH476743">
    <property type="protein sequence ID" value="EIE88658.1"/>
    <property type="molecule type" value="Genomic_DNA"/>
</dbReference>
<evidence type="ECO:0000313" key="2">
    <source>
        <dbReference type="Proteomes" id="UP000009138"/>
    </source>
</evidence>
<evidence type="ECO:0000313" key="1">
    <source>
        <dbReference type="EMBL" id="EIE88658.1"/>
    </source>
</evidence>
<reference evidence="1 2" key="1">
    <citation type="journal article" date="2009" name="PLoS Genet.">
        <title>Genomic analysis of the basal lineage fungus Rhizopus oryzae reveals a whole-genome duplication.</title>
        <authorList>
            <person name="Ma L.-J."/>
            <person name="Ibrahim A.S."/>
            <person name="Skory C."/>
            <person name="Grabherr M.G."/>
            <person name="Burger G."/>
            <person name="Butler M."/>
            <person name="Elias M."/>
            <person name="Idnurm A."/>
            <person name="Lang B.F."/>
            <person name="Sone T."/>
            <person name="Abe A."/>
            <person name="Calvo S.E."/>
            <person name="Corrochano L.M."/>
            <person name="Engels R."/>
            <person name="Fu J."/>
            <person name="Hansberg W."/>
            <person name="Kim J.-M."/>
            <person name="Kodira C.D."/>
            <person name="Koehrsen M.J."/>
            <person name="Liu B."/>
            <person name="Miranda-Saavedra D."/>
            <person name="O'Leary S."/>
            <person name="Ortiz-Castellanos L."/>
            <person name="Poulter R."/>
            <person name="Rodriguez-Romero J."/>
            <person name="Ruiz-Herrera J."/>
            <person name="Shen Y.-Q."/>
            <person name="Zeng Q."/>
            <person name="Galagan J."/>
            <person name="Birren B.W."/>
            <person name="Cuomo C.A."/>
            <person name="Wickes B.L."/>
        </authorList>
    </citation>
    <scope>NUCLEOTIDE SEQUENCE [LARGE SCALE GENOMIC DNA]</scope>
    <source>
        <strain evidence="2">RA 99-880 / ATCC MYA-4621 / FGSC 9543 / NRRL 43880</strain>
    </source>
</reference>
<dbReference type="GeneID" id="93620334"/>
<sequence length="102" mass="11501">MDATTDEFEKISLIQTDGDQTPIVLASNVLTTSNKILVDLPKDLVPSNDYYMVLGEPPNDCKSGNLRVIGITEALKIKKVVIQIRPGWDDELIHWVNHEINW</sequence>
<accession>I1CJM8</accession>
<proteinExistence type="predicted"/>
<dbReference type="AlphaFoldDB" id="I1CJM8"/>
<dbReference type="OrthoDB" id="2206038at2759"/>
<name>I1CJM8_RHIO9</name>
<keyword evidence="2" id="KW-1185">Reference proteome</keyword>
<dbReference type="RefSeq" id="XP_067524054.1">
    <property type="nucleotide sequence ID" value="XM_067667953.1"/>
</dbReference>
<dbReference type="Proteomes" id="UP000009138">
    <property type="component" value="Unassembled WGS sequence"/>
</dbReference>
<organism evidence="1 2">
    <name type="scientific">Rhizopus delemar (strain RA 99-880 / ATCC MYA-4621 / FGSC 9543 / NRRL 43880)</name>
    <name type="common">Mucormycosis agent</name>
    <name type="synonym">Rhizopus arrhizus var. delemar</name>
    <dbReference type="NCBI Taxonomy" id="246409"/>
    <lineage>
        <taxon>Eukaryota</taxon>
        <taxon>Fungi</taxon>
        <taxon>Fungi incertae sedis</taxon>
        <taxon>Mucoromycota</taxon>
        <taxon>Mucoromycotina</taxon>
        <taxon>Mucoromycetes</taxon>
        <taxon>Mucorales</taxon>
        <taxon>Mucorineae</taxon>
        <taxon>Rhizopodaceae</taxon>
        <taxon>Rhizopus</taxon>
    </lineage>
</organism>
<dbReference type="VEuPathDB" id="FungiDB:RO3G_13369"/>
<dbReference type="InParanoid" id="I1CJM8"/>